<feature type="compositionally biased region" description="Basic and acidic residues" evidence="4">
    <location>
        <begin position="823"/>
        <end position="834"/>
    </location>
</feature>
<evidence type="ECO:0000256" key="4">
    <source>
        <dbReference type="SAM" id="MobiDB-lite"/>
    </source>
</evidence>
<proteinExistence type="predicted"/>
<accession>L1IP45</accession>
<dbReference type="GeneID" id="17294831"/>
<reference evidence="6 8" key="1">
    <citation type="journal article" date="2012" name="Nature">
        <title>Algal genomes reveal evolutionary mosaicism and the fate of nucleomorphs.</title>
        <authorList>
            <consortium name="DOE Joint Genome Institute"/>
            <person name="Curtis B.A."/>
            <person name="Tanifuji G."/>
            <person name="Burki F."/>
            <person name="Gruber A."/>
            <person name="Irimia M."/>
            <person name="Maruyama S."/>
            <person name="Arias M.C."/>
            <person name="Ball S.G."/>
            <person name="Gile G.H."/>
            <person name="Hirakawa Y."/>
            <person name="Hopkins J.F."/>
            <person name="Kuo A."/>
            <person name="Rensing S.A."/>
            <person name="Schmutz J."/>
            <person name="Symeonidi A."/>
            <person name="Elias M."/>
            <person name="Eveleigh R.J."/>
            <person name="Herman E.K."/>
            <person name="Klute M.J."/>
            <person name="Nakayama T."/>
            <person name="Obornik M."/>
            <person name="Reyes-Prieto A."/>
            <person name="Armbrust E.V."/>
            <person name="Aves S.J."/>
            <person name="Beiko R.G."/>
            <person name="Coutinho P."/>
            <person name="Dacks J.B."/>
            <person name="Durnford D.G."/>
            <person name="Fast N.M."/>
            <person name="Green B.R."/>
            <person name="Grisdale C.J."/>
            <person name="Hempel F."/>
            <person name="Henrissat B."/>
            <person name="Hoppner M.P."/>
            <person name="Ishida K."/>
            <person name="Kim E."/>
            <person name="Koreny L."/>
            <person name="Kroth P.G."/>
            <person name="Liu Y."/>
            <person name="Malik S.B."/>
            <person name="Maier U.G."/>
            <person name="McRose D."/>
            <person name="Mock T."/>
            <person name="Neilson J.A."/>
            <person name="Onodera N.T."/>
            <person name="Poole A.M."/>
            <person name="Pritham E.J."/>
            <person name="Richards T.A."/>
            <person name="Rocap G."/>
            <person name="Roy S.W."/>
            <person name="Sarai C."/>
            <person name="Schaack S."/>
            <person name="Shirato S."/>
            <person name="Slamovits C.H."/>
            <person name="Spencer D.F."/>
            <person name="Suzuki S."/>
            <person name="Worden A.Z."/>
            <person name="Zauner S."/>
            <person name="Barry K."/>
            <person name="Bell C."/>
            <person name="Bharti A.K."/>
            <person name="Crow J.A."/>
            <person name="Grimwood J."/>
            <person name="Kramer R."/>
            <person name="Lindquist E."/>
            <person name="Lucas S."/>
            <person name="Salamov A."/>
            <person name="McFadden G.I."/>
            <person name="Lane C.E."/>
            <person name="Keeling P.J."/>
            <person name="Gray M.W."/>
            <person name="Grigoriev I.V."/>
            <person name="Archibald J.M."/>
        </authorList>
    </citation>
    <scope>NUCLEOTIDE SEQUENCE</scope>
    <source>
        <strain evidence="6 8">CCMP2712</strain>
    </source>
</reference>
<feature type="region of interest" description="Disordered" evidence="4">
    <location>
        <begin position="803"/>
        <end position="834"/>
    </location>
</feature>
<dbReference type="InterPro" id="IPR036770">
    <property type="entry name" value="Ankyrin_rpt-contain_sf"/>
</dbReference>
<dbReference type="RefSeq" id="XP_005825018.1">
    <property type="nucleotide sequence ID" value="XM_005824961.1"/>
</dbReference>
<dbReference type="PANTHER" id="PTHR24180:SF45">
    <property type="entry name" value="POLY [ADP-RIBOSE] POLYMERASE TANKYRASE"/>
    <property type="match status" value="1"/>
</dbReference>
<dbReference type="SMART" id="SM00248">
    <property type="entry name" value="ANK"/>
    <property type="match status" value="2"/>
</dbReference>
<dbReference type="EMBL" id="JH993052">
    <property type="protein sequence ID" value="EKX38038.1"/>
    <property type="molecule type" value="Genomic_DNA"/>
</dbReference>
<name>L1IP45_GUITC</name>
<evidence type="ECO:0000256" key="2">
    <source>
        <dbReference type="ARBA" id="ARBA00023043"/>
    </source>
</evidence>
<dbReference type="PaxDb" id="55529-EKX38038"/>
<evidence type="ECO:0000256" key="5">
    <source>
        <dbReference type="SAM" id="Phobius"/>
    </source>
</evidence>
<dbReference type="PROSITE" id="PS50088">
    <property type="entry name" value="ANK_REPEAT"/>
    <property type="match status" value="1"/>
</dbReference>
<dbReference type="PANTHER" id="PTHR24180">
    <property type="entry name" value="CYCLIN-DEPENDENT KINASE INHIBITOR 2C-RELATED"/>
    <property type="match status" value="1"/>
</dbReference>
<dbReference type="HOGENOM" id="CLU_335708_0_0_1"/>
<evidence type="ECO:0000313" key="6">
    <source>
        <dbReference type="EMBL" id="EKX38038.1"/>
    </source>
</evidence>
<keyword evidence="1" id="KW-0677">Repeat</keyword>
<organism evidence="6">
    <name type="scientific">Guillardia theta (strain CCMP2712)</name>
    <name type="common">Cryptophyte</name>
    <dbReference type="NCBI Taxonomy" id="905079"/>
    <lineage>
        <taxon>Eukaryota</taxon>
        <taxon>Cryptophyceae</taxon>
        <taxon>Pyrenomonadales</taxon>
        <taxon>Geminigeraceae</taxon>
        <taxon>Guillardia</taxon>
    </lineage>
</organism>
<gene>
    <name evidence="6" type="ORF">GUITHDRAFT_144532</name>
</gene>
<dbReference type="InterPro" id="IPR051637">
    <property type="entry name" value="Ank_repeat_dom-contain_49"/>
</dbReference>
<reference evidence="8" key="2">
    <citation type="submission" date="2012-11" db="EMBL/GenBank/DDBJ databases">
        <authorList>
            <person name="Kuo A."/>
            <person name="Curtis B.A."/>
            <person name="Tanifuji G."/>
            <person name="Burki F."/>
            <person name="Gruber A."/>
            <person name="Irimia M."/>
            <person name="Maruyama S."/>
            <person name="Arias M.C."/>
            <person name="Ball S.G."/>
            <person name="Gile G.H."/>
            <person name="Hirakawa Y."/>
            <person name="Hopkins J.F."/>
            <person name="Rensing S.A."/>
            <person name="Schmutz J."/>
            <person name="Symeonidi A."/>
            <person name="Elias M."/>
            <person name="Eveleigh R.J."/>
            <person name="Herman E.K."/>
            <person name="Klute M.J."/>
            <person name="Nakayama T."/>
            <person name="Obornik M."/>
            <person name="Reyes-Prieto A."/>
            <person name="Armbrust E.V."/>
            <person name="Aves S.J."/>
            <person name="Beiko R.G."/>
            <person name="Coutinho P."/>
            <person name="Dacks J.B."/>
            <person name="Durnford D.G."/>
            <person name="Fast N.M."/>
            <person name="Green B.R."/>
            <person name="Grisdale C."/>
            <person name="Hempe F."/>
            <person name="Henrissat B."/>
            <person name="Hoppner M.P."/>
            <person name="Ishida K.-I."/>
            <person name="Kim E."/>
            <person name="Koreny L."/>
            <person name="Kroth P.G."/>
            <person name="Liu Y."/>
            <person name="Malik S.-B."/>
            <person name="Maier U.G."/>
            <person name="McRose D."/>
            <person name="Mock T."/>
            <person name="Neilson J.A."/>
            <person name="Onodera N.T."/>
            <person name="Poole A.M."/>
            <person name="Pritham E.J."/>
            <person name="Richards T.A."/>
            <person name="Rocap G."/>
            <person name="Roy S.W."/>
            <person name="Sarai C."/>
            <person name="Schaack S."/>
            <person name="Shirato S."/>
            <person name="Slamovits C.H."/>
            <person name="Spencer D.F."/>
            <person name="Suzuki S."/>
            <person name="Worden A.Z."/>
            <person name="Zauner S."/>
            <person name="Barry K."/>
            <person name="Bell C."/>
            <person name="Bharti A.K."/>
            <person name="Crow J.A."/>
            <person name="Grimwood J."/>
            <person name="Kramer R."/>
            <person name="Lindquist E."/>
            <person name="Lucas S."/>
            <person name="Salamov A."/>
            <person name="McFadden G.I."/>
            <person name="Lane C.E."/>
            <person name="Keeling P.J."/>
            <person name="Gray M.W."/>
            <person name="Grigoriev I.V."/>
            <person name="Archibald J.M."/>
        </authorList>
    </citation>
    <scope>NUCLEOTIDE SEQUENCE</scope>
    <source>
        <strain evidence="8">CCMP2712</strain>
    </source>
</reference>
<keyword evidence="5" id="KW-0472">Membrane</keyword>
<keyword evidence="2 3" id="KW-0040">ANK repeat</keyword>
<dbReference type="Gene3D" id="1.25.40.20">
    <property type="entry name" value="Ankyrin repeat-containing domain"/>
    <property type="match status" value="1"/>
</dbReference>
<keyword evidence="5" id="KW-1133">Transmembrane helix</keyword>
<dbReference type="InterPro" id="IPR002110">
    <property type="entry name" value="Ankyrin_rpt"/>
</dbReference>
<keyword evidence="8" id="KW-1185">Reference proteome</keyword>
<dbReference type="STRING" id="905079.L1IP45"/>
<dbReference type="EnsemblProtists" id="EKX38038">
    <property type="protein sequence ID" value="EKX38038"/>
    <property type="gene ID" value="GUITHDRAFT_144532"/>
</dbReference>
<evidence type="ECO:0000256" key="1">
    <source>
        <dbReference type="ARBA" id="ARBA00022737"/>
    </source>
</evidence>
<dbReference type="PROSITE" id="PS50297">
    <property type="entry name" value="ANK_REP_REGION"/>
    <property type="match status" value="1"/>
</dbReference>
<dbReference type="KEGG" id="gtt:GUITHDRAFT_144532"/>
<evidence type="ECO:0000313" key="7">
    <source>
        <dbReference type="EnsemblProtists" id="EKX38038"/>
    </source>
</evidence>
<feature type="transmembrane region" description="Helical" evidence="5">
    <location>
        <begin position="6"/>
        <end position="24"/>
    </location>
</feature>
<dbReference type="SUPFAM" id="SSF48403">
    <property type="entry name" value="Ankyrin repeat"/>
    <property type="match status" value="1"/>
</dbReference>
<dbReference type="OrthoDB" id="10038642at2759"/>
<keyword evidence="5" id="KW-0812">Transmembrane</keyword>
<protein>
    <submittedName>
        <fullName evidence="6 7">Uncharacterized protein</fullName>
    </submittedName>
</protein>
<dbReference type="Pfam" id="PF12796">
    <property type="entry name" value="Ank_2"/>
    <property type="match status" value="1"/>
</dbReference>
<evidence type="ECO:0000256" key="3">
    <source>
        <dbReference type="PROSITE-ProRule" id="PRU00023"/>
    </source>
</evidence>
<dbReference type="AlphaFoldDB" id="L1IP45"/>
<dbReference type="Proteomes" id="UP000011087">
    <property type="component" value="Unassembled WGS sequence"/>
</dbReference>
<feature type="repeat" description="ANK" evidence="3">
    <location>
        <begin position="312"/>
        <end position="344"/>
    </location>
</feature>
<reference evidence="7" key="3">
    <citation type="submission" date="2015-06" db="UniProtKB">
        <authorList>
            <consortium name="EnsemblProtists"/>
        </authorList>
    </citation>
    <scope>IDENTIFICATION</scope>
</reference>
<evidence type="ECO:0000313" key="8">
    <source>
        <dbReference type="Proteomes" id="UP000011087"/>
    </source>
</evidence>
<sequence>MKPCSLWLWIFLCQYNVLVTSYYLRSMNTGQEEMPGEFDLRKFARPSPWMTCTDLNERIQPNGAVLSDDELIRQRDPHYWERDDPRADKELGFWSTDMRSLERLYGKAFVRPEYFEDEYLQGSRCKTAQAEGIAPPSDAFMFDDHYENDPIVDFLFEDGTPRKPRRIGQFLDLEGQIETDPDGSFTGKHISDDLRCCNSMNLLREPWDTKSLMEGMEIPIGLSLRAVEEHINIHPIVKATIEDTGHDPDPIVCHKPEELLELRLQAACEGLIEKLDGTFEWDNADSIRRKINALVAEVSRCSGADINWSDDWGWTPIHCAVANGNYPAVALLCEYGADLEITSREILETLLVHGANPWHIDDANFTALEVAALYNSTNCIPLLRNFMGEEANNIDLDQYMQETYPTPLGPGPDISQPEAEGWPLRSFEYVLRKEDKGKYGRWTDKNATEEAKEDEEILRMRQENGTCIWVENPLDVELPYPEIKKIYPDNNNNRLLVNWTAYDEYVDGIDHHLNDPTLTPQAQYLHRLTHQGKIDWFDFSVFKPHPDKHTKTEVMFNKRILDPRTDFSSILQLNFGFEPGEQPPRKLWRGFPEGRHWPFFILYRNDPGTVLNLYNWDRKEGVNWEKIDQERWTEEEEVEEAGNCPRPALYLDYVRHTKEYIDMIIDQGKDIPQGRGIIVDVFGPDGLSCEVEWDRTRPNGEFAGKRTRCSVGAGGVYSLELARFGATAEEDFCVVKLEELRFLDKLEENYQGDDAMEEHRRLMVIKERMGQYMEQMGKAMGKDVEITPDNCWLFQGTTDAYVTSRNDPSGAIGEEEEEEEEENRDHYEDEDELKKLLKTQQVMSRRIASC</sequence>
<feature type="compositionally biased region" description="Acidic residues" evidence="4">
    <location>
        <begin position="813"/>
        <end position="822"/>
    </location>
</feature>